<dbReference type="EMBL" id="LAZR01038017">
    <property type="protein sequence ID" value="KKL20657.1"/>
    <property type="molecule type" value="Genomic_DNA"/>
</dbReference>
<reference evidence="1" key="1">
    <citation type="journal article" date="2015" name="Nature">
        <title>Complex archaea that bridge the gap between prokaryotes and eukaryotes.</title>
        <authorList>
            <person name="Spang A."/>
            <person name="Saw J.H."/>
            <person name="Jorgensen S.L."/>
            <person name="Zaremba-Niedzwiedzka K."/>
            <person name="Martijn J."/>
            <person name="Lind A.E."/>
            <person name="van Eijk R."/>
            <person name="Schleper C."/>
            <person name="Guy L."/>
            <person name="Ettema T.J."/>
        </authorList>
    </citation>
    <scope>NUCLEOTIDE SEQUENCE</scope>
</reference>
<protein>
    <submittedName>
        <fullName evidence="1">Uncharacterized protein</fullName>
    </submittedName>
</protein>
<accession>A0A0F9C315</accession>
<gene>
    <name evidence="1" type="ORF">LCGC14_2453320</name>
</gene>
<comment type="caution">
    <text evidence="1">The sequence shown here is derived from an EMBL/GenBank/DDBJ whole genome shotgun (WGS) entry which is preliminary data.</text>
</comment>
<feature type="non-terminal residue" evidence="1">
    <location>
        <position position="1"/>
    </location>
</feature>
<sequence length="40" mass="4488">VSPVTLRLVKPVLLITEEVRVKDILGHKSLLCSPENIIHK</sequence>
<evidence type="ECO:0000313" key="1">
    <source>
        <dbReference type="EMBL" id="KKL20657.1"/>
    </source>
</evidence>
<name>A0A0F9C315_9ZZZZ</name>
<proteinExistence type="predicted"/>
<organism evidence="1">
    <name type="scientific">marine sediment metagenome</name>
    <dbReference type="NCBI Taxonomy" id="412755"/>
    <lineage>
        <taxon>unclassified sequences</taxon>
        <taxon>metagenomes</taxon>
        <taxon>ecological metagenomes</taxon>
    </lineage>
</organism>
<dbReference type="AlphaFoldDB" id="A0A0F9C315"/>